<dbReference type="NCBIfam" id="TIGR02120">
    <property type="entry name" value="GspF"/>
    <property type="match status" value="1"/>
</dbReference>
<dbReference type="PANTHER" id="PTHR30012">
    <property type="entry name" value="GENERAL SECRETION PATHWAY PROTEIN"/>
    <property type="match status" value="1"/>
</dbReference>
<evidence type="ECO:0000256" key="4">
    <source>
        <dbReference type="ARBA" id="ARBA00022448"/>
    </source>
</evidence>
<organism evidence="17 18">
    <name type="scientific">Desulfurispira natronophila</name>
    <dbReference type="NCBI Taxonomy" id="682562"/>
    <lineage>
        <taxon>Bacteria</taxon>
        <taxon>Pseudomonadati</taxon>
        <taxon>Chrysiogenota</taxon>
        <taxon>Chrysiogenia</taxon>
        <taxon>Chrysiogenales</taxon>
        <taxon>Chrysiogenaceae</taxon>
        <taxon>Desulfurispira</taxon>
    </lineage>
</organism>
<evidence type="ECO:0000256" key="8">
    <source>
        <dbReference type="ARBA" id="ARBA00022723"/>
    </source>
</evidence>
<keyword evidence="9" id="KW-0106">Calcium</keyword>
<comment type="caution">
    <text evidence="17">The sequence shown here is derived from an EMBL/GenBank/DDBJ whole genome shotgun (WGS) entry which is preliminary data.</text>
</comment>
<keyword evidence="11 15" id="KW-1133">Transmembrane helix</keyword>
<dbReference type="Pfam" id="PF00482">
    <property type="entry name" value="T2SSF"/>
    <property type="match status" value="2"/>
</dbReference>
<dbReference type="PRINTS" id="PR00812">
    <property type="entry name" value="BCTERIALGSPF"/>
</dbReference>
<gene>
    <name evidence="17" type="ORF">HNR37_000542</name>
</gene>
<feature type="domain" description="Type II secretion system protein GspF" evidence="16">
    <location>
        <begin position="275"/>
        <end position="397"/>
    </location>
</feature>
<keyword evidence="5" id="KW-1003">Cell membrane</keyword>
<evidence type="ECO:0000256" key="3">
    <source>
        <dbReference type="ARBA" id="ARBA00005745"/>
    </source>
</evidence>
<comment type="function">
    <text evidence="1">Component of the type II secretion system inner membrane complex required for the energy-dependent secretion of extracellular factors such as proteases and toxins from the periplasm.</text>
</comment>
<evidence type="ECO:0000256" key="14">
    <source>
        <dbReference type="RuleBase" id="RU003923"/>
    </source>
</evidence>
<dbReference type="InterPro" id="IPR042094">
    <property type="entry name" value="T2SS_GspF_sf"/>
</dbReference>
<dbReference type="GO" id="GO:0005886">
    <property type="term" value="C:plasma membrane"/>
    <property type="evidence" value="ECO:0007669"/>
    <property type="project" value="UniProtKB-SubCell"/>
</dbReference>
<feature type="transmembrane region" description="Helical" evidence="15">
    <location>
        <begin position="378"/>
        <end position="399"/>
    </location>
</feature>
<evidence type="ECO:0000256" key="12">
    <source>
        <dbReference type="ARBA" id="ARBA00023136"/>
    </source>
</evidence>
<keyword evidence="7 14" id="KW-0812">Transmembrane</keyword>
<evidence type="ECO:0000256" key="5">
    <source>
        <dbReference type="ARBA" id="ARBA00022475"/>
    </source>
</evidence>
<dbReference type="RefSeq" id="WP_183729564.1">
    <property type="nucleotide sequence ID" value="NZ_JACHID010000002.1"/>
</dbReference>
<reference evidence="17 18" key="1">
    <citation type="submission" date="2020-08" db="EMBL/GenBank/DDBJ databases">
        <title>Genomic Encyclopedia of Type Strains, Phase IV (KMG-IV): sequencing the most valuable type-strain genomes for metagenomic binning, comparative biology and taxonomic classification.</title>
        <authorList>
            <person name="Goeker M."/>
        </authorList>
    </citation>
    <scope>NUCLEOTIDE SEQUENCE [LARGE SCALE GENOMIC DNA]</scope>
    <source>
        <strain evidence="17 18">DSM 22071</strain>
    </source>
</reference>
<dbReference type="GO" id="GO:0015627">
    <property type="term" value="C:type II protein secretion system complex"/>
    <property type="evidence" value="ECO:0007669"/>
    <property type="project" value="InterPro"/>
</dbReference>
<dbReference type="Gene3D" id="1.20.81.30">
    <property type="entry name" value="Type II secretion system (T2SS), domain F"/>
    <property type="match status" value="2"/>
</dbReference>
<protein>
    <recommendedName>
        <fullName evidence="13">General secretion pathway protein F</fullName>
    </recommendedName>
</protein>
<dbReference type="PANTHER" id="PTHR30012:SF0">
    <property type="entry name" value="TYPE II SECRETION SYSTEM PROTEIN F-RELATED"/>
    <property type="match status" value="1"/>
</dbReference>
<keyword evidence="6" id="KW-0997">Cell inner membrane</keyword>
<evidence type="ECO:0000313" key="17">
    <source>
        <dbReference type="EMBL" id="MBB5021236.1"/>
    </source>
</evidence>
<dbReference type="Proteomes" id="UP000528322">
    <property type="component" value="Unassembled WGS sequence"/>
</dbReference>
<evidence type="ECO:0000256" key="9">
    <source>
        <dbReference type="ARBA" id="ARBA00022837"/>
    </source>
</evidence>
<comment type="similarity">
    <text evidence="3 14">Belongs to the GSP F family.</text>
</comment>
<evidence type="ECO:0000259" key="16">
    <source>
        <dbReference type="Pfam" id="PF00482"/>
    </source>
</evidence>
<evidence type="ECO:0000313" key="18">
    <source>
        <dbReference type="Proteomes" id="UP000528322"/>
    </source>
</evidence>
<evidence type="ECO:0000256" key="2">
    <source>
        <dbReference type="ARBA" id="ARBA00004429"/>
    </source>
</evidence>
<name>A0A7W7Y351_9BACT</name>
<evidence type="ECO:0000256" key="15">
    <source>
        <dbReference type="SAM" id="Phobius"/>
    </source>
</evidence>
<dbReference type="GO" id="GO:0015628">
    <property type="term" value="P:protein secretion by the type II secretion system"/>
    <property type="evidence" value="ECO:0007669"/>
    <property type="project" value="InterPro"/>
</dbReference>
<accession>A0A7W7Y351</accession>
<keyword evidence="10" id="KW-0653">Protein transport</keyword>
<keyword evidence="4 14" id="KW-0813">Transport</keyword>
<evidence type="ECO:0000256" key="11">
    <source>
        <dbReference type="ARBA" id="ARBA00022989"/>
    </source>
</evidence>
<feature type="transmembrane region" description="Helical" evidence="15">
    <location>
        <begin position="171"/>
        <end position="194"/>
    </location>
</feature>
<dbReference type="InterPro" id="IPR011850">
    <property type="entry name" value="T2SS_GspF"/>
</dbReference>
<dbReference type="EMBL" id="JACHID010000002">
    <property type="protein sequence ID" value="MBB5021236.1"/>
    <property type="molecule type" value="Genomic_DNA"/>
</dbReference>
<sequence length="406" mass="44734">MAAFEYQALDNRGRTCKGLMEADSPRQIRQQLREKGWIALKVEATTQKEGDRSLPASGWLQPSMSVNDLSLCTRQLATLIQAGLPVEEALKAAAAQTEKTKVRKILLGVRSKVLEGFSLAKSLAQYPRAFPDLYRSTVAAGEHAGHLDIVLERLADYSETRQKSRQKIQLALLYPVILTVASILIVAFLLGYVVPDVIAVFSDTGQELPALTTALVTASDLVKNYGITTLLALLLAIWLFRRVLRREGPRLYFHARLLKMPLLGRLSRGINTSRFASTLSILTQSGVPLVEAMRIAGEVLSNDHIKRQVMHAARSVSEGESLHRALDQARCFPPMMIHMVASGESSGELDTMLVRVSQNQERDLEAMVGTLVGLFEPFMLVVMGTVVLLIVLAILLPILSLNQLVM</sequence>
<keyword evidence="8" id="KW-0479">Metal-binding</keyword>
<dbReference type="FunFam" id="1.20.81.30:FF:000001">
    <property type="entry name" value="Type II secretion system protein F"/>
    <property type="match status" value="2"/>
</dbReference>
<dbReference type="InterPro" id="IPR018076">
    <property type="entry name" value="T2SS_GspF_dom"/>
</dbReference>
<evidence type="ECO:0000256" key="13">
    <source>
        <dbReference type="ARBA" id="ARBA00030750"/>
    </source>
</evidence>
<comment type="subcellular location">
    <subcellularLocation>
        <location evidence="2">Cell inner membrane</location>
        <topology evidence="2">Multi-pass membrane protein</topology>
    </subcellularLocation>
    <subcellularLocation>
        <location evidence="14">Cell membrane</location>
        <topology evidence="14">Multi-pass membrane protein</topology>
    </subcellularLocation>
</comment>
<proteinExistence type="inferred from homology"/>
<feature type="domain" description="Type II secretion system protein GspF" evidence="16">
    <location>
        <begin position="73"/>
        <end position="195"/>
    </location>
</feature>
<dbReference type="InterPro" id="IPR001992">
    <property type="entry name" value="T2SS_GspF/T4SS_PilC_CS"/>
</dbReference>
<keyword evidence="18" id="KW-1185">Reference proteome</keyword>
<dbReference type="GO" id="GO:0046872">
    <property type="term" value="F:metal ion binding"/>
    <property type="evidence" value="ECO:0007669"/>
    <property type="project" value="UniProtKB-KW"/>
</dbReference>
<evidence type="ECO:0000256" key="7">
    <source>
        <dbReference type="ARBA" id="ARBA00022692"/>
    </source>
</evidence>
<keyword evidence="12 15" id="KW-0472">Membrane</keyword>
<evidence type="ECO:0000256" key="1">
    <source>
        <dbReference type="ARBA" id="ARBA00002684"/>
    </source>
</evidence>
<dbReference type="PROSITE" id="PS00874">
    <property type="entry name" value="T2SP_F"/>
    <property type="match status" value="1"/>
</dbReference>
<evidence type="ECO:0000256" key="10">
    <source>
        <dbReference type="ARBA" id="ARBA00022927"/>
    </source>
</evidence>
<dbReference type="AlphaFoldDB" id="A0A7W7Y351"/>
<dbReference type="InterPro" id="IPR003004">
    <property type="entry name" value="GspF/PilC"/>
</dbReference>
<feature type="transmembrane region" description="Helical" evidence="15">
    <location>
        <begin position="225"/>
        <end position="244"/>
    </location>
</feature>
<evidence type="ECO:0000256" key="6">
    <source>
        <dbReference type="ARBA" id="ARBA00022519"/>
    </source>
</evidence>